<name>A0A2V0Q362_PSESF</name>
<organism evidence="1 2">
    <name type="scientific">Pseudomonas syringae pv. actinidiae</name>
    <dbReference type="NCBI Taxonomy" id="103796"/>
    <lineage>
        <taxon>Bacteria</taxon>
        <taxon>Pseudomonadati</taxon>
        <taxon>Pseudomonadota</taxon>
        <taxon>Gammaproteobacteria</taxon>
        <taxon>Pseudomonadales</taxon>
        <taxon>Pseudomonadaceae</taxon>
        <taxon>Pseudomonas</taxon>
        <taxon>Pseudomonas syringae</taxon>
    </lineage>
</organism>
<sequence length="140" mass="15819">MLRSQEVLVFVEKVDIKNIGILKQRIGTVGTRRNDCRRSTVLGNICAMLLAGRLYRHDLRLTTKRNTSKGLSQTTEGREAQTERFDGFSAREFLKQLIQLPCIGTNTPLQNPFVTVQAKQHACSSNNQCQQQKHDGGRSF</sequence>
<evidence type="ECO:0000313" key="2">
    <source>
        <dbReference type="Proteomes" id="UP000247480"/>
    </source>
</evidence>
<dbReference type="EMBL" id="BGJZ01000003">
    <property type="protein sequence ID" value="GBH06763.1"/>
    <property type="molecule type" value="Genomic_DNA"/>
</dbReference>
<proteinExistence type="predicted"/>
<gene>
    <name evidence="1" type="ORF">KPSA1_00095</name>
</gene>
<dbReference type="Proteomes" id="UP000247480">
    <property type="component" value="Unassembled WGS sequence"/>
</dbReference>
<dbReference type="AlphaFoldDB" id="A0A2V0Q362"/>
<protein>
    <submittedName>
        <fullName evidence="1">Threonine dehydratase</fullName>
    </submittedName>
</protein>
<accession>A0A2V0Q362</accession>
<evidence type="ECO:0000313" key="1">
    <source>
        <dbReference type="EMBL" id="GBH06763.1"/>
    </source>
</evidence>
<reference evidence="1 2" key="1">
    <citation type="submission" date="2018-04" db="EMBL/GenBank/DDBJ databases">
        <title>Draft genome sequence of Pseudomonas syringae pv. actinidiae biovar 1 strains isolated from kiwifruit in Kagawa prefecture.</title>
        <authorList>
            <person name="Tabuchi M."/>
            <person name="Saito M."/>
            <person name="Fujiwara S."/>
            <person name="Sasa N."/>
            <person name="Akimitsu K."/>
            <person name="Gomi K."/>
            <person name="Konishi-Sugita S."/>
            <person name="Hamano K."/>
            <person name="Kataoka I."/>
        </authorList>
    </citation>
    <scope>NUCLEOTIDE SEQUENCE [LARGE SCALE GENOMIC DNA]</scope>
    <source>
        <strain evidence="1 2">MAFF212206</strain>
    </source>
</reference>
<comment type="caution">
    <text evidence="1">The sequence shown here is derived from an EMBL/GenBank/DDBJ whole genome shotgun (WGS) entry which is preliminary data.</text>
</comment>